<dbReference type="GO" id="GO:0005634">
    <property type="term" value="C:nucleus"/>
    <property type="evidence" value="ECO:0007669"/>
    <property type="project" value="UniProtKB-SubCell"/>
</dbReference>
<evidence type="ECO:0000256" key="7">
    <source>
        <dbReference type="SAM" id="MobiDB-lite"/>
    </source>
</evidence>
<gene>
    <name evidence="10" type="primary">LOC116303318</name>
</gene>
<dbReference type="FunCoup" id="A0A6P8INT5">
    <property type="interactions" value="1230"/>
</dbReference>
<dbReference type="PROSITE" id="PS50071">
    <property type="entry name" value="HOMEOBOX_2"/>
    <property type="match status" value="1"/>
</dbReference>
<dbReference type="InterPro" id="IPR017970">
    <property type="entry name" value="Homeobox_CS"/>
</dbReference>
<evidence type="ECO:0000313" key="9">
    <source>
        <dbReference type="Proteomes" id="UP000515163"/>
    </source>
</evidence>
<accession>A0A6P8INT5</accession>
<dbReference type="InterPro" id="IPR050848">
    <property type="entry name" value="Homeobox_TF"/>
</dbReference>
<evidence type="ECO:0000256" key="5">
    <source>
        <dbReference type="PROSITE-ProRule" id="PRU00108"/>
    </source>
</evidence>
<feature type="compositionally biased region" description="Polar residues" evidence="7">
    <location>
        <begin position="234"/>
        <end position="246"/>
    </location>
</feature>
<evidence type="ECO:0000259" key="8">
    <source>
        <dbReference type="PROSITE" id="PS50071"/>
    </source>
</evidence>
<evidence type="ECO:0000256" key="1">
    <source>
        <dbReference type="ARBA" id="ARBA00004123"/>
    </source>
</evidence>
<dbReference type="InterPro" id="IPR001356">
    <property type="entry name" value="HD"/>
</dbReference>
<dbReference type="KEGG" id="aten:116303318"/>
<dbReference type="PANTHER" id="PTHR24333">
    <property type="entry name" value="HOMEO BOX HB9 LIKE A-RELATED"/>
    <property type="match status" value="1"/>
</dbReference>
<evidence type="ECO:0000256" key="4">
    <source>
        <dbReference type="ARBA" id="ARBA00023242"/>
    </source>
</evidence>
<dbReference type="Gene3D" id="1.10.10.60">
    <property type="entry name" value="Homeodomain-like"/>
    <property type="match status" value="1"/>
</dbReference>
<protein>
    <submittedName>
        <fullName evidence="10">Homeobox protein BarH-like 2</fullName>
    </submittedName>
</protein>
<name>A0A6P8INT5_ACTTE</name>
<keyword evidence="9" id="KW-1185">Reference proteome</keyword>
<feature type="compositionally biased region" description="Basic and acidic residues" evidence="7">
    <location>
        <begin position="210"/>
        <end position="231"/>
    </location>
</feature>
<dbReference type="SMART" id="SM00389">
    <property type="entry name" value="HOX"/>
    <property type="match status" value="1"/>
</dbReference>
<sequence length="246" mass="28196">MFYQDPFLFYQQSPHYVPHSNVVVPQPKYNTPHMMSENICGSSTSQSYSWVPKQGNHYQDVCPRKPSPHSSFDCGMPPFLSHNSLPKPGQAQTSDPRNDVLHSLPVYFRVKPSLRTPSGRKCRKSRTVFTDLQLRVLEKTFSEQKYLDSTSRAKLAQILGLNEAQVKTWFQNRRMKWKKKDSKPGDKEKPDSSTNTSKDKTNSALASATKRNDTKPEEAKQQIPPTRDEKMMNMTPQITETTTKPM</sequence>
<dbReference type="RefSeq" id="XP_031568701.1">
    <property type="nucleotide sequence ID" value="XM_031712841.1"/>
</dbReference>
<dbReference type="SUPFAM" id="SSF46689">
    <property type="entry name" value="Homeodomain-like"/>
    <property type="match status" value="1"/>
</dbReference>
<evidence type="ECO:0000256" key="2">
    <source>
        <dbReference type="ARBA" id="ARBA00023125"/>
    </source>
</evidence>
<dbReference type="Proteomes" id="UP000515163">
    <property type="component" value="Unplaced"/>
</dbReference>
<dbReference type="GeneID" id="116303318"/>
<evidence type="ECO:0000313" key="10">
    <source>
        <dbReference type="RefSeq" id="XP_031568701.1"/>
    </source>
</evidence>
<dbReference type="Pfam" id="PF00046">
    <property type="entry name" value="Homeodomain"/>
    <property type="match status" value="1"/>
</dbReference>
<comment type="subcellular location">
    <subcellularLocation>
        <location evidence="1 5 6">Nucleus</location>
    </subcellularLocation>
</comment>
<dbReference type="PRINTS" id="PR00031">
    <property type="entry name" value="HTHREPRESSR"/>
</dbReference>
<feature type="compositionally biased region" description="Basic and acidic residues" evidence="7">
    <location>
        <begin position="182"/>
        <end position="201"/>
    </location>
</feature>
<keyword evidence="2 5" id="KW-0238">DNA-binding</keyword>
<organism evidence="9 10">
    <name type="scientific">Actinia tenebrosa</name>
    <name type="common">Australian red waratah sea anemone</name>
    <dbReference type="NCBI Taxonomy" id="6105"/>
    <lineage>
        <taxon>Eukaryota</taxon>
        <taxon>Metazoa</taxon>
        <taxon>Cnidaria</taxon>
        <taxon>Anthozoa</taxon>
        <taxon>Hexacorallia</taxon>
        <taxon>Actiniaria</taxon>
        <taxon>Actiniidae</taxon>
        <taxon>Actinia</taxon>
    </lineage>
</organism>
<dbReference type="FunFam" id="1.10.10.60:FF:000682">
    <property type="entry name" value="Predicted protein"/>
    <property type="match status" value="1"/>
</dbReference>
<dbReference type="GO" id="GO:0000981">
    <property type="term" value="F:DNA-binding transcription factor activity, RNA polymerase II-specific"/>
    <property type="evidence" value="ECO:0007669"/>
    <property type="project" value="InterPro"/>
</dbReference>
<keyword evidence="3 5" id="KW-0371">Homeobox</keyword>
<feature type="DNA-binding region" description="Homeobox" evidence="5">
    <location>
        <begin position="122"/>
        <end position="181"/>
    </location>
</feature>
<feature type="region of interest" description="Disordered" evidence="7">
    <location>
        <begin position="175"/>
        <end position="246"/>
    </location>
</feature>
<evidence type="ECO:0000256" key="6">
    <source>
        <dbReference type="RuleBase" id="RU000682"/>
    </source>
</evidence>
<dbReference type="PRINTS" id="PR00024">
    <property type="entry name" value="HOMEOBOX"/>
</dbReference>
<dbReference type="InterPro" id="IPR020479">
    <property type="entry name" value="HD_metazoa"/>
</dbReference>
<evidence type="ECO:0000256" key="3">
    <source>
        <dbReference type="ARBA" id="ARBA00023155"/>
    </source>
</evidence>
<reference evidence="10" key="1">
    <citation type="submission" date="2025-08" db="UniProtKB">
        <authorList>
            <consortium name="RefSeq"/>
        </authorList>
    </citation>
    <scope>IDENTIFICATION</scope>
    <source>
        <tissue evidence="10">Tentacle</tissue>
    </source>
</reference>
<dbReference type="OrthoDB" id="6159439at2759"/>
<dbReference type="PANTHER" id="PTHR24333:SF5">
    <property type="entry name" value="VENT HOMEOBOX"/>
    <property type="match status" value="1"/>
</dbReference>
<dbReference type="CDD" id="cd00086">
    <property type="entry name" value="homeodomain"/>
    <property type="match status" value="1"/>
</dbReference>
<dbReference type="PROSITE" id="PS00027">
    <property type="entry name" value="HOMEOBOX_1"/>
    <property type="match status" value="1"/>
</dbReference>
<dbReference type="GO" id="GO:0003677">
    <property type="term" value="F:DNA binding"/>
    <property type="evidence" value="ECO:0007669"/>
    <property type="project" value="UniProtKB-UniRule"/>
</dbReference>
<dbReference type="InterPro" id="IPR000047">
    <property type="entry name" value="HTH_motif"/>
</dbReference>
<keyword evidence="4 5" id="KW-0539">Nucleus</keyword>
<dbReference type="InterPro" id="IPR009057">
    <property type="entry name" value="Homeodomain-like_sf"/>
</dbReference>
<dbReference type="InParanoid" id="A0A6P8INT5"/>
<dbReference type="AlphaFoldDB" id="A0A6P8INT5"/>
<feature type="domain" description="Homeobox" evidence="8">
    <location>
        <begin position="120"/>
        <end position="180"/>
    </location>
</feature>
<proteinExistence type="predicted"/>